<proteinExistence type="predicted"/>
<dbReference type="InterPro" id="IPR036390">
    <property type="entry name" value="WH_DNA-bd_sf"/>
</dbReference>
<gene>
    <name evidence="5" type="ORF">F5544_37260</name>
</gene>
<dbReference type="AlphaFoldDB" id="A0A6G9YPQ2"/>
<dbReference type="InterPro" id="IPR000835">
    <property type="entry name" value="HTH_MarR-typ"/>
</dbReference>
<accession>A0A6G9YPQ2</accession>
<evidence type="ECO:0000256" key="2">
    <source>
        <dbReference type="ARBA" id="ARBA00023125"/>
    </source>
</evidence>
<dbReference type="Gene3D" id="1.10.10.10">
    <property type="entry name" value="Winged helix-like DNA-binding domain superfamily/Winged helix DNA-binding domain"/>
    <property type="match status" value="1"/>
</dbReference>
<feature type="domain" description="HTH marR-type" evidence="4">
    <location>
        <begin position="16"/>
        <end position="146"/>
    </location>
</feature>
<dbReference type="KEGG" id="nah:F5544_37260"/>
<evidence type="ECO:0000259" key="4">
    <source>
        <dbReference type="PROSITE" id="PS50995"/>
    </source>
</evidence>
<sequence>MRRCRYSAEVDDSIALEDLARLVRRASQELDKAIATCLGETSVGRWHVLSAVADGSGRSMSQLTEATLLVGASLTRLIDAMISDNLVHRKVDDTDRRRVLVFPTRRGLLTYQVMNTAIAESGLDALAADRGRLARALDGFIERLHAAEPVPAK</sequence>
<keyword evidence="3" id="KW-0804">Transcription</keyword>
<dbReference type="GO" id="GO:0003677">
    <property type="term" value="F:DNA binding"/>
    <property type="evidence" value="ECO:0007669"/>
    <property type="project" value="UniProtKB-KW"/>
</dbReference>
<evidence type="ECO:0000256" key="3">
    <source>
        <dbReference type="ARBA" id="ARBA00023163"/>
    </source>
</evidence>
<reference evidence="5 6" key="1">
    <citation type="journal article" date="2019" name="ACS Chem. Biol.">
        <title>Identification and Mobilization of a Cryptic Antibiotic Biosynthesis Gene Locus from a Human-Pathogenic Nocardia Isolate.</title>
        <authorList>
            <person name="Herisse M."/>
            <person name="Ishida K."/>
            <person name="Porter J.L."/>
            <person name="Howden B."/>
            <person name="Hertweck C."/>
            <person name="Stinear T.P."/>
            <person name="Pidot S.J."/>
        </authorList>
    </citation>
    <scope>NUCLEOTIDE SEQUENCE [LARGE SCALE GENOMIC DNA]</scope>
    <source>
        <strain evidence="5 6">AUSMDU00012717</strain>
    </source>
</reference>
<keyword evidence="2" id="KW-0238">DNA-binding</keyword>
<dbReference type="InterPro" id="IPR039422">
    <property type="entry name" value="MarR/SlyA-like"/>
</dbReference>
<evidence type="ECO:0000313" key="5">
    <source>
        <dbReference type="EMBL" id="QIS15279.1"/>
    </source>
</evidence>
<dbReference type="Proteomes" id="UP000503540">
    <property type="component" value="Chromosome"/>
</dbReference>
<protein>
    <submittedName>
        <fullName evidence="5">MarR family transcriptional regulator</fullName>
    </submittedName>
</protein>
<dbReference type="GO" id="GO:0006950">
    <property type="term" value="P:response to stress"/>
    <property type="evidence" value="ECO:0007669"/>
    <property type="project" value="TreeGrafter"/>
</dbReference>
<keyword evidence="6" id="KW-1185">Reference proteome</keyword>
<evidence type="ECO:0000256" key="1">
    <source>
        <dbReference type="ARBA" id="ARBA00023015"/>
    </source>
</evidence>
<dbReference type="SMART" id="SM00347">
    <property type="entry name" value="HTH_MARR"/>
    <property type="match status" value="1"/>
</dbReference>
<dbReference type="PANTHER" id="PTHR33164:SF64">
    <property type="entry name" value="TRANSCRIPTIONAL REGULATOR SLYA"/>
    <property type="match status" value="1"/>
</dbReference>
<evidence type="ECO:0000313" key="6">
    <source>
        <dbReference type="Proteomes" id="UP000503540"/>
    </source>
</evidence>
<keyword evidence="1" id="KW-0805">Transcription regulation</keyword>
<dbReference type="GO" id="GO:0003700">
    <property type="term" value="F:DNA-binding transcription factor activity"/>
    <property type="evidence" value="ECO:0007669"/>
    <property type="project" value="InterPro"/>
</dbReference>
<dbReference type="PANTHER" id="PTHR33164">
    <property type="entry name" value="TRANSCRIPTIONAL REGULATOR, MARR FAMILY"/>
    <property type="match status" value="1"/>
</dbReference>
<dbReference type="PROSITE" id="PS50995">
    <property type="entry name" value="HTH_MARR_2"/>
    <property type="match status" value="1"/>
</dbReference>
<dbReference type="Pfam" id="PF12802">
    <property type="entry name" value="MarR_2"/>
    <property type="match status" value="1"/>
</dbReference>
<name>A0A6G9YPQ2_9NOCA</name>
<organism evidence="5 6">
    <name type="scientific">Nocardia arthritidis</name>
    <dbReference type="NCBI Taxonomy" id="228602"/>
    <lineage>
        <taxon>Bacteria</taxon>
        <taxon>Bacillati</taxon>
        <taxon>Actinomycetota</taxon>
        <taxon>Actinomycetes</taxon>
        <taxon>Mycobacteriales</taxon>
        <taxon>Nocardiaceae</taxon>
        <taxon>Nocardia</taxon>
    </lineage>
</organism>
<dbReference type="SUPFAM" id="SSF46785">
    <property type="entry name" value="Winged helix' DNA-binding domain"/>
    <property type="match status" value="1"/>
</dbReference>
<dbReference type="EMBL" id="CP046172">
    <property type="protein sequence ID" value="QIS15279.1"/>
    <property type="molecule type" value="Genomic_DNA"/>
</dbReference>
<dbReference type="InterPro" id="IPR036388">
    <property type="entry name" value="WH-like_DNA-bd_sf"/>
</dbReference>